<reference evidence="1" key="1">
    <citation type="submission" date="2021-01" db="EMBL/GenBank/DDBJ databases">
        <title>Whole genome shotgun sequence of Sinosporangium siamense NBRC 109515.</title>
        <authorList>
            <person name="Komaki H."/>
            <person name="Tamura T."/>
        </authorList>
    </citation>
    <scope>NUCLEOTIDE SEQUENCE</scope>
    <source>
        <strain evidence="1">NBRC 109515</strain>
    </source>
</reference>
<keyword evidence="2" id="KW-1185">Reference proteome</keyword>
<proteinExistence type="predicted"/>
<accession>A0A919V5U8</accession>
<name>A0A919V5U8_9ACTN</name>
<dbReference type="EMBL" id="BOOW01000009">
    <property type="protein sequence ID" value="GII91276.1"/>
    <property type="molecule type" value="Genomic_DNA"/>
</dbReference>
<comment type="caution">
    <text evidence="1">The sequence shown here is derived from an EMBL/GenBank/DDBJ whole genome shotgun (WGS) entry which is preliminary data.</text>
</comment>
<protein>
    <recommendedName>
        <fullName evidence="3">DUF2550 family protein</fullName>
    </recommendedName>
</protein>
<gene>
    <name evidence="1" type="ORF">Ssi02_15070</name>
</gene>
<dbReference type="InterPro" id="IPR019675">
    <property type="entry name" value="DUF2550"/>
</dbReference>
<dbReference type="Proteomes" id="UP000606172">
    <property type="component" value="Unassembled WGS sequence"/>
</dbReference>
<dbReference type="Pfam" id="PF10739">
    <property type="entry name" value="DUF2550"/>
    <property type="match status" value="1"/>
</dbReference>
<dbReference type="AlphaFoldDB" id="A0A919V5U8"/>
<evidence type="ECO:0000313" key="2">
    <source>
        <dbReference type="Proteomes" id="UP000606172"/>
    </source>
</evidence>
<evidence type="ECO:0008006" key="3">
    <source>
        <dbReference type="Google" id="ProtNLM"/>
    </source>
</evidence>
<sequence>MTTTLVILAGAVVVVALLIVRGFALTRTRGHVPCSLRSGSRGWKTGVARYADGELHWIPFLGLRLRPRHAIARRGLSVSGKRPVEGGLWAVTCGTVELAMSEDALTGFLAWLESAPPGAHLDLA</sequence>
<dbReference type="RefSeq" id="WP_204022569.1">
    <property type="nucleotide sequence ID" value="NZ_BOOW01000009.1"/>
</dbReference>
<evidence type="ECO:0000313" key="1">
    <source>
        <dbReference type="EMBL" id="GII91276.1"/>
    </source>
</evidence>
<organism evidence="1 2">
    <name type="scientific">Sinosporangium siamense</name>
    <dbReference type="NCBI Taxonomy" id="1367973"/>
    <lineage>
        <taxon>Bacteria</taxon>
        <taxon>Bacillati</taxon>
        <taxon>Actinomycetota</taxon>
        <taxon>Actinomycetes</taxon>
        <taxon>Streptosporangiales</taxon>
        <taxon>Streptosporangiaceae</taxon>
        <taxon>Sinosporangium</taxon>
    </lineage>
</organism>